<evidence type="ECO:0000313" key="1">
    <source>
        <dbReference type="EMBL" id="QDE32464.1"/>
    </source>
</evidence>
<sequence length="63" mass="7025">MNIKTAAVNINTQSLSLSCKNCNRMTEIEGELVCFEQGKIKRLTLDPSPAALIKMVCIAWQKK</sequence>
<dbReference type="KEGG" id="spol:FH971_16745"/>
<reference evidence="1 2" key="1">
    <citation type="submission" date="2019-06" db="EMBL/GenBank/DDBJ databases">
        <title>The genome of Shewanella sp. SM1901.</title>
        <authorList>
            <person name="Cha Q."/>
        </authorList>
    </citation>
    <scope>NUCLEOTIDE SEQUENCE [LARGE SCALE GENOMIC DNA]</scope>
    <source>
        <strain evidence="1 2">SM1901</strain>
    </source>
</reference>
<dbReference type="Proteomes" id="UP000319809">
    <property type="component" value="Chromosome"/>
</dbReference>
<dbReference type="PROSITE" id="PS51257">
    <property type="entry name" value="PROKAR_LIPOPROTEIN"/>
    <property type="match status" value="1"/>
</dbReference>
<evidence type="ECO:0000313" key="2">
    <source>
        <dbReference type="Proteomes" id="UP000319809"/>
    </source>
</evidence>
<proteinExistence type="predicted"/>
<dbReference type="AlphaFoldDB" id="A0A4Y5YIC8"/>
<keyword evidence="2" id="KW-1185">Reference proteome</keyword>
<organism evidence="1 2">
    <name type="scientific">Shewanella polaris</name>
    <dbReference type="NCBI Taxonomy" id="2588449"/>
    <lineage>
        <taxon>Bacteria</taxon>
        <taxon>Pseudomonadati</taxon>
        <taxon>Pseudomonadota</taxon>
        <taxon>Gammaproteobacteria</taxon>
        <taxon>Alteromonadales</taxon>
        <taxon>Shewanellaceae</taxon>
        <taxon>Shewanella</taxon>
    </lineage>
</organism>
<protein>
    <submittedName>
        <fullName evidence="1">Uncharacterized protein</fullName>
    </submittedName>
</protein>
<name>A0A4Y5YIC8_9GAMM</name>
<gene>
    <name evidence="1" type="ORF">FH971_16745</name>
</gene>
<dbReference type="EMBL" id="CP041036">
    <property type="protein sequence ID" value="QDE32464.1"/>
    <property type="molecule type" value="Genomic_DNA"/>
</dbReference>
<accession>A0A4Y5YIC8</accession>